<dbReference type="SUPFAM" id="SSF54060">
    <property type="entry name" value="His-Me finger endonucleases"/>
    <property type="match status" value="1"/>
</dbReference>
<feature type="region of interest" description="Disordered" evidence="1">
    <location>
        <begin position="1"/>
        <end position="80"/>
    </location>
</feature>
<dbReference type="PANTHER" id="PTHR13067">
    <property type="entry name" value="CASPASE-ACTIVATED DNASE"/>
    <property type="match status" value="1"/>
</dbReference>
<dbReference type="InterPro" id="IPR044925">
    <property type="entry name" value="His-Me_finger_sf"/>
</dbReference>
<dbReference type="Gene3D" id="6.10.140.170">
    <property type="match status" value="1"/>
</dbReference>
<reference evidence="3" key="1">
    <citation type="submission" date="2009-12" db="EMBL/GenBank/DDBJ databases">
        <title>The Genome Sequence of Anolis carolinensis (Green Anole Lizard).</title>
        <authorList>
            <consortium name="The Genome Sequencing Platform"/>
            <person name="Di Palma F."/>
            <person name="Alfoldi J."/>
            <person name="Heiman D."/>
            <person name="Young S."/>
            <person name="Grabherr M."/>
            <person name="Johnson J."/>
            <person name="Lander E.S."/>
            <person name="Lindblad-Toh K."/>
        </authorList>
    </citation>
    <scope>NUCLEOTIDE SEQUENCE [LARGE SCALE GENOMIC DNA]</scope>
    <source>
        <strain evidence="3">JBL SC #1</strain>
    </source>
</reference>
<reference evidence="3" key="2">
    <citation type="submission" date="2025-08" db="UniProtKB">
        <authorList>
            <consortium name="Ensembl"/>
        </authorList>
    </citation>
    <scope>IDENTIFICATION</scope>
</reference>
<dbReference type="OrthoDB" id="9943677at2759"/>
<dbReference type="GO" id="GO:0005737">
    <property type="term" value="C:cytoplasm"/>
    <property type="evidence" value="ECO:0007669"/>
    <property type="project" value="InterPro"/>
</dbReference>
<dbReference type="Bgee" id="ENSACAG00000008165">
    <property type="expression patterns" value="Expressed in hemipenis and 12 other cell types or tissues"/>
</dbReference>
<dbReference type="Proteomes" id="UP000001646">
    <property type="component" value="Unplaced"/>
</dbReference>
<protein>
    <submittedName>
        <fullName evidence="3">DNA fragmentation factor subunit beta</fullName>
    </submittedName>
</protein>
<evidence type="ECO:0000256" key="1">
    <source>
        <dbReference type="SAM" id="MobiDB-lite"/>
    </source>
</evidence>
<dbReference type="GO" id="GO:0006309">
    <property type="term" value="P:apoptotic DNA fragmentation"/>
    <property type="evidence" value="ECO:0007669"/>
    <property type="project" value="InterPro"/>
</dbReference>
<dbReference type="InterPro" id="IPR039729">
    <property type="entry name" value="DFF40"/>
</dbReference>
<evidence type="ECO:0000313" key="3">
    <source>
        <dbReference type="Ensembl" id="ENSACAP00000034347.1"/>
    </source>
</evidence>
<evidence type="ECO:0000259" key="2">
    <source>
        <dbReference type="Pfam" id="PF09230"/>
    </source>
</evidence>
<dbReference type="GO" id="GO:0005634">
    <property type="term" value="C:nucleus"/>
    <property type="evidence" value="ECO:0007669"/>
    <property type="project" value="InterPro"/>
</dbReference>
<dbReference type="GO" id="GO:0016787">
    <property type="term" value="F:hydrolase activity"/>
    <property type="evidence" value="ECO:0007669"/>
    <property type="project" value="InterPro"/>
</dbReference>
<evidence type="ECO:0000313" key="4">
    <source>
        <dbReference type="Proteomes" id="UP000001646"/>
    </source>
</evidence>
<dbReference type="GeneID" id="100554975"/>
<accession>A0A803TGK7</accession>
<gene>
    <name evidence="3" type="primary">DFFB</name>
</gene>
<dbReference type="InterPro" id="IPR015311">
    <property type="entry name" value="DFF40_C"/>
</dbReference>
<feature type="domain" description="DNA fragmentation factor 40 C-terminal" evidence="2">
    <location>
        <begin position="105"/>
        <end position="325"/>
    </location>
</feature>
<dbReference type="CTD" id="1677"/>
<dbReference type="PANTHER" id="PTHR13067:SF2">
    <property type="entry name" value="CASPASE-ACTIVATED DNASE"/>
    <property type="match status" value="1"/>
</dbReference>
<organism evidence="3 4">
    <name type="scientific">Anolis carolinensis</name>
    <name type="common">Green anole</name>
    <name type="synonym">American chameleon</name>
    <dbReference type="NCBI Taxonomy" id="28377"/>
    <lineage>
        <taxon>Eukaryota</taxon>
        <taxon>Metazoa</taxon>
        <taxon>Chordata</taxon>
        <taxon>Craniata</taxon>
        <taxon>Vertebrata</taxon>
        <taxon>Euteleostomi</taxon>
        <taxon>Lepidosauria</taxon>
        <taxon>Squamata</taxon>
        <taxon>Bifurcata</taxon>
        <taxon>Unidentata</taxon>
        <taxon>Episquamata</taxon>
        <taxon>Toxicofera</taxon>
        <taxon>Iguania</taxon>
        <taxon>Dactyloidae</taxon>
        <taxon>Anolis</taxon>
    </lineage>
</organism>
<proteinExistence type="predicted"/>
<keyword evidence="4" id="KW-1185">Reference proteome</keyword>
<dbReference type="GeneTree" id="ENSGT00390000014490"/>
<dbReference type="Pfam" id="PF09230">
    <property type="entry name" value="DFF40"/>
    <property type="match status" value="1"/>
</dbReference>
<dbReference type="GO" id="GO:0004520">
    <property type="term" value="F:DNA endonuclease activity"/>
    <property type="evidence" value="ECO:0007669"/>
    <property type="project" value="InterPro"/>
</dbReference>
<sequence>MAEMCRGAFKKERGGGAGFLSERPAGPSAPAVERQDQEVAGSRPAFGGNGDQGGQGPPPGRGAEIRGGSQVLGGAASQGLCPPPDVSEIQRFLDAFSSQTDGIVRAAQGLLSGEEAPKRRKLLADLIHNLSQNIEAESREDDEKWFQGVESRFKTKSGYMRYSCESRIRSYMKEVGAYASSLPPSVHAKFRQIAKAMLEKLKSERYNGFYFDRRAEKKACLCTPEGWFSCQGPFDTKDCPCRHSINPYGNKESRILFSTWNLDHVIEKKRTILPTLAEALADRRDVDWEYFYRLLFTVSNLKLVHIACHKKTNHNLSCDKRKIFRKSKPFCRVQKRPSPAAKTPQI</sequence>
<dbReference type="Ensembl" id="ENSACAT00000055301.1">
    <property type="protein sequence ID" value="ENSACAP00000034347.1"/>
    <property type="gene ID" value="ENSACAG00000008165.4"/>
</dbReference>
<reference evidence="3" key="3">
    <citation type="submission" date="2025-09" db="UniProtKB">
        <authorList>
            <consortium name="Ensembl"/>
        </authorList>
    </citation>
    <scope>IDENTIFICATION</scope>
</reference>
<name>A0A803TGK7_ANOCA</name>
<dbReference type="AlphaFoldDB" id="A0A803TGK7"/>